<accession>A0ACA9P2F7</accession>
<keyword evidence="2" id="KW-1185">Reference proteome</keyword>
<evidence type="ECO:0000313" key="2">
    <source>
        <dbReference type="Proteomes" id="UP000789860"/>
    </source>
</evidence>
<gene>
    <name evidence="1" type="ORF">SCALOS_LOCUS9822</name>
</gene>
<feature type="non-terminal residue" evidence="1">
    <location>
        <position position="1"/>
    </location>
</feature>
<comment type="caution">
    <text evidence="1">The sequence shown here is derived from an EMBL/GenBank/DDBJ whole genome shotgun (WGS) entry which is preliminary data.</text>
</comment>
<reference evidence="1" key="1">
    <citation type="submission" date="2021-06" db="EMBL/GenBank/DDBJ databases">
        <authorList>
            <person name="Kallberg Y."/>
            <person name="Tangrot J."/>
            <person name="Rosling A."/>
        </authorList>
    </citation>
    <scope>NUCLEOTIDE SEQUENCE</scope>
    <source>
        <strain evidence="1">AU212A</strain>
    </source>
</reference>
<name>A0ACA9P2F7_9GLOM</name>
<evidence type="ECO:0000313" key="1">
    <source>
        <dbReference type="EMBL" id="CAG8683593.1"/>
    </source>
</evidence>
<sequence length="67" mass="7624">ADYINPSLNCHSELQLILSYDLIFPGLQLCHVPRCRQVSPTDPRPLLTSDPHADIAAQTRGIRQDWR</sequence>
<dbReference type="EMBL" id="CAJVPM010032836">
    <property type="protein sequence ID" value="CAG8683593.1"/>
    <property type="molecule type" value="Genomic_DNA"/>
</dbReference>
<dbReference type="Proteomes" id="UP000789860">
    <property type="component" value="Unassembled WGS sequence"/>
</dbReference>
<proteinExistence type="predicted"/>
<protein>
    <submittedName>
        <fullName evidence="1">10198_t:CDS:1</fullName>
    </submittedName>
</protein>
<organism evidence="1 2">
    <name type="scientific">Scutellospora calospora</name>
    <dbReference type="NCBI Taxonomy" id="85575"/>
    <lineage>
        <taxon>Eukaryota</taxon>
        <taxon>Fungi</taxon>
        <taxon>Fungi incertae sedis</taxon>
        <taxon>Mucoromycota</taxon>
        <taxon>Glomeromycotina</taxon>
        <taxon>Glomeromycetes</taxon>
        <taxon>Diversisporales</taxon>
        <taxon>Gigasporaceae</taxon>
        <taxon>Scutellospora</taxon>
    </lineage>
</organism>